<protein>
    <recommendedName>
        <fullName evidence="5">Glycosyltransferase</fullName>
        <ecNumber evidence="5">2.4.1.-</ecNumber>
    </recommendedName>
</protein>
<dbReference type="InterPro" id="IPR050481">
    <property type="entry name" value="UDP-glycosyltransf_plant"/>
</dbReference>
<dbReference type="FunFam" id="3.40.50.2000:FF:000056">
    <property type="entry name" value="Glycosyltransferase"/>
    <property type="match status" value="1"/>
</dbReference>
<evidence type="ECO:0000313" key="6">
    <source>
        <dbReference type="EMBL" id="QTI08725.1"/>
    </source>
</evidence>
<evidence type="ECO:0000256" key="3">
    <source>
        <dbReference type="ARBA" id="ARBA00022679"/>
    </source>
</evidence>
<gene>
    <name evidence="6" type="primary">UGT71B5</name>
</gene>
<keyword evidence="2 4" id="KW-0328">Glycosyltransferase</keyword>
<dbReference type="AlphaFoldDB" id="A0A8A6EJS3"/>
<evidence type="ECO:0000256" key="5">
    <source>
        <dbReference type="RuleBase" id="RU362057"/>
    </source>
</evidence>
<dbReference type="InterPro" id="IPR002213">
    <property type="entry name" value="UDP_glucos_trans"/>
</dbReference>
<dbReference type="PANTHER" id="PTHR48048:SF45">
    <property type="entry name" value="GLYCOSYLTRANSFERASE"/>
    <property type="match status" value="1"/>
</dbReference>
<organism evidence="6">
    <name type="scientific">Isatis tinctoria</name>
    <name type="common">Dyer's woad</name>
    <name type="synonym">Isatis indigotica</name>
    <dbReference type="NCBI Taxonomy" id="161756"/>
    <lineage>
        <taxon>Eukaryota</taxon>
        <taxon>Viridiplantae</taxon>
        <taxon>Streptophyta</taxon>
        <taxon>Embryophyta</taxon>
        <taxon>Tracheophyta</taxon>
        <taxon>Spermatophyta</taxon>
        <taxon>Magnoliopsida</taxon>
        <taxon>eudicotyledons</taxon>
        <taxon>Gunneridae</taxon>
        <taxon>Pentapetalae</taxon>
        <taxon>rosids</taxon>
        <taxon>malvids</taxon>
        <taxon>Brassicales</taxon>
        <taxon>Brassicaceae</taxon>
        <taxon>Isatideae</taxon>
        <taxon>Isatis</taxon>
    </lineage>
</organism>
<dbReference type="SUPFAM" id="SSF53756">
    <property type="entry name" value="UDP-Glycosyltransferase/glycogen phosphorylase"/>
    <property type="match status" value="1"/>
</dbReference>
<dbReference type="EMBL" id="MW051595">
    <property type="protein sequence ID" value="QTI08725.1"/>
    <property type="molecule type" value="mRNA"/>
</dbReference>
<evidence type="ECO:0000256" key="2">
    <source>
        <dbReference type="ARBA" id="ARBA00022676"/>
    </source>
</evidence>
<dbReference type="EC" id="2.4.1.-" evidence="5"/>
<dbReference type="GO" id="GO:0035251">
    <property type="term" value="F:UDP-glucosyltransferase activity"/>
    <property type="evidence" value="ECO:0007669"/>
    <property type="project" value="InterPro"/>
</dbReference>
<dbReference type="PANTHER" id="PTHR48048">
    <property type="entry name" value="GLYCOSYLTRANSFERASE"/>
    <property type="match status" value="1"/>
</dbReference>
<dbReference type="Gene3D" id="3.40.50.2000">
    <property type="entry name" value="Glycogen Phosphorylase B"/>
    <property type="match status" value="2"/>
</dbReference>
<keyword evidence="3 4" id="KW-0808">Transferase</keyword>
<reference evidence="6" key="1">
    <citation type="submission" date="2020-09" db="EMBL/GenBank/DDBJ databases">
        <title>Tandem UGT71B5s Catalyze Lignan Glycosylation in Isatis indigotica with Substrates Promiscuity.</title>
        <authorList>
            <person name="Chen X."/>
            <person name="Chen J.F."/>
            <person name="Feng J.X."/>
            <person name="Wang Y."/>
            <person name="Li S.N."/>
            <person name="Xiao Y."/>
            <person name="Diao Y."/>
            <person name="Zhang L."/>
            <person name="Chen W.S."/>
        </authorList>
    </citation>
    <scope>NUCLEOTIDE SEQUENCE</scope>
    <source>
        <strain evidence="6">Ii4G26680</strain>
    </source>
</reference>
<dbReference type="PROSITE" id="PS00375">
    <property type="entry name" value="UDPGT"/>
    <property type="match status" value="1"/>
</dbReference>
<dbReference type="Pfam" id="PF00201">
    <property type="entry name" value="UDPGT"/>
    <property type="match status" value="1"/>
</dbReference>
<evidence type="ECO:0000256" key="1">
    <source>
        <dbReference type="ARBA" id="ARBA00009995"/>
    </source>
</evidence>
<comment type="similarity">
    <text evidence="1 4">Belongs to the UDP-glycosyltransferase family.</text>
</comment>
<dbReference type="InterPro" id="IPR035595">
    <property type="entry name" value="UDP_glycos_trans_CS"/>
</dbReference>
<name>A0A8A6EJS3_ISATI</name>
<proteinExistence type="evidence at transcript level"/>
<evidence type="ECO:0000256" key="4">
    <source>
        <dbReference type="RuleBase" id="RU003718"/>
    </source>
</evidence>
<sequence>MKIELVFMPSPGIGHLRSTVQLAKQLVNGDDRLSITVIIIPRSSGGDATDSAQISSLFTASQDRLRYESISVADEPTTNRLPTQHYIASQKPQVRDAVAKLIDPTRVDSPPRLAGFVVDMFCISMIDLADEFGVPTYMVYTSNARFLGITLHLQLMIDEKKYDATELDESVNELEFPCLTRPYPVDCLPHILISKDYLFMDQARSYRKMKGILVNTVAELEPHALELFSGDGDLPRAYPVGPVLHLESRSDHSNDDGKQSEILRWLDEQPAKSVVFLCFGSMGGFNEEQAREIAVALDRSGHRFLWSLRRASPDIMKEGPRDYTNLDEVLPEGFLDRTSERGKIIGWAPQAAVLAKPAIGGFVTHCGWNSMLESLWFGVPTVTWPLYAEQKVNAFEMVEELGLAVEIRRSLKGDLMFGGMETVTAEDIERAIRRVMEQGSDVRNRVKEMAEKCHVALTDGGSSKAALRKFIEDVVENVAA</sequence>
<dbReference type="CDD" id="cd03784">
    <property type="entry name" value="GT1_Gtf-like"/>
    <property type="match status" value="1"/>
</dbReference>
<accession>A0A8A6EJS3</accession>